<dbReference type="AlphaFoldDB" id="A1ZEA6"/>
<comment type="caution">
    <text evidence="2">The sequence shown here is derived from an EMBL/GenBank/DDBJ whole genome shotgun (WGS) entry which is preliminary data.</text>
</comment>
<sequence length="147" mass="16889">MSLSIKSILGILLVSWLPFCERNNTKKLLVNKWQFASINEIKKASQLDPKDLEKNTKEEQEELDKMLQDIYSKSYYEFTKDKKYIINKTQSREKGSWEFAEDGKRLLLTDSKGGSTILYIKELTNAKLTLAIGSDSLGKAMTLIPFK</sequence>
<organism evidence="2 3">
    <name type="scientific">Microscilla marina ATCC 23134</name>
    <dbReference type="NCBI Taxonomy" id="313606"/>
    <lineage>
        <taxon>Bacteria</taxon>
        <taxon>Pseudomonadati</taxon>
        <taxon>Bacteroidota</taxon>
        <taxon>Cytophagia</taxon>
        <taxon>Cytophagales</taxon>
        <taxon>Microscillaceae</taxon>
        <taxon>Microscilla</taxon>
    </lineage>
</organism>
<feature type="domain" description="Lipocalin-like" evidence="1">
    <location>
        <begin position="30"/>
        <end position="130"/>
    </location>
</feature>
<protein>
    <recommendedName>
        <fullName evidence="1">Lipocalin-like domain-containing protein</fullName>
    </recommendedName>
</protein>
<reference evidence="2 3" key="1">
    <citation type="submission" date="2007-01" db="EMBL/GenBank/DDBJ databases">
        <authorList>
            <person name="Haygood M."/>
            <person name="Podell S."/>
            <person name="Anderson C."/>
            <person name="Hopkinson B."/>
            <person name="Roe K."/>
            <person name="Barbeau K."/>
            <person name="Gaasterland T."/>
            <person name="Ferriera S."/>
            <person name="Johnson J."/>
            <person name="Kravitz S."/>
            <person name="Beeson K."/>
            <person name="Sutton G."/>
            <person name="Rogers Y.-H."/>
            <person name="Friedman R."/>
            <person name="Frazier M."/>
            <person name="Venter J.C."/>
        </authorList>
    </citation>
    <scope>NUCLEOTIDE SEQUENCE [LARGE SCALE GENOMIC DNA]</scope>
    <source>
        <strain evidence="2 3">ATCC 23134</strain>
    </source>
</reference>
<dbReference type="EMBL" id="AAWS01000003">
    <property type="protein sequence ID" value="EAY31414.1"/>
    <property type="molecule type" value="Genomic_DNA"/>
</dbReference>
<dbReference type="Proteomes" id="UP000004095">
    <property type="component" value="Unassembled WGS sequence"/>
</dbReference>
<name>A1ZEA6_MICM2</name>
<evidence type="ECO:0000259" key="1">
    <source>
        <dbReference type="Pfam" id="PF13648"/>
    </source>
</evidence>
<evidence type="ECO:0000313" key="3">
    <source>
        <dbReference type="Proteomes" id="UP000004095"/>
    </source>
</evidence>
<dbReference type="InterPro" id="IPR024311">
    <property type="entry name" value="Lipocalin-like"/>
</dbReference>
<dbReference type="OrthoDB" id="838963at2"/>
<evidence type="ECO:0000313" key="2">
    <source>
        <dbReference type="EMBL" id="EAY31414.1"/>
    </source>
</evidence>
<proteinExistence type="predicted"/>
<accession>A1ZEA6</accession>
<dbReference type="RefSeq" id="WP_002693990.1">
    <property type="nucleotide sequence ID" value="NZ_AAWS01000003.1"/>
</dbReference>
<gene>
    <name evidence="2" type="ORF">M23134_04247</name>
</gene>
<keyword evidence="3" id="KW-1185">Reference proteome</keyword>
<dbReference type="Pfam" id="PF13648">
    <property type="entry name" value="Lipocalin_4"/>
    <property type="match status" value="1"/>
</dbReference>